<accession>A0A0E0F097</accession>
<name>A0A0E0F097_9ORYZ</name>
<dbReference type="Gramene" id="OMERI10G13190.1">
    <property type="protein sequence ID" value="OMERI10G13190.1"/>
    <property type="gene ID" value="OMERI10G13190"/>
</dbReference>
<dbReference type="AlphaFoldDB" id="A0A0E0F097"/>
<evidence type="ECO:0000313" key="3">
    <source>
        <dbReference type="Proteomes" id="UP000008021"/>
    </source>
</evidence>
<dbReference type="Proteomes" id="UP000008021">
    <property type="component" value="Chromosome 10"/>
</dbReference>
<dbReference type="EnsemblPlants" id="OMERI10G13190.1">
    <property type="protein sequence ID" value="OMERI10G13190.1"/>
    <property type="gene ID" value="OMERI10G13190"/>
</dbReference>
<feature type="compositionally biased region" description="Basic and acidic residues" evidence="1">
    <location>
        <begin position="130"/>
        <end position="147"/>
    </location>
</feature>
<dbReference type="HOGENOM" id="CLU_1868401_0_0_1"/>
<evidence type="ECO:0000256" key="1">
    <source>
        <dbReference type="SAM" id="MobiDB-lite"/>
    </source>
</evidence>
<keyword evidence="3" id="KW-1185">Reference proteome</keyword>
<organism evidence="2">
    <name type="scientific">Oryza meridionalis</name>
    <dbReference type="NCBI Taxonomy" id="40149"/>
    <lineage>
        <taxon>Eukaryota</taxon>
        <taxon>Viridiplantae</taxon>
        <taxon>Streptophyta</taxon>
        <taxon>Embryophyta</taxon>
        <taxon>Tracheophyta</taxon>
        <taxon>Spermatophyta</taxon>
        <taxon>Magnoliopsida</taxon>
        <taxon>Liliopsida</taxon>
        <taxon>Poales</taxon>
        <taxon>Poaceae</taxon>
        <taxon>BOP clade</taxon>
        <taxon>Oryzoideae</taxon>
        <taxon>Oryzeae</taxon>
        <taxon>Oryzinae</taxon>
        <taxon>Oryza</taxon>
    </lineage>
</organism>
<reference evidence="2" key="2">
    <citation type="submission" date="2018-05" db="EMBL/GenBank/DDBJ databases">
        <title>OmerRS3 (Oryza meridionalis Reference Sequence Version 3).</title>
        <authorList>
            <person name="Zhang J."/>
            <person name="Kudrna D."/>
            <person name="Lee S."/>
            <person name="Talag J."/>
            <person name="Welchert J."/>
            <person name="Wing R.A."/>
        </authorList>
    </citation>
    <scope>NUCLEOTIDE SEQUENCE [LARGE SCALE GENOMIC DNA]</scope>
    <source>
        <strain evidence="2">cv. OR44</strain>
    </source>
</reference>
<evidence type="ECO:0000313" key="2">
    <source>
        <dbReference type="EnsemblPlants" id="OMERI10G13190.1"/>
    </source>
</evidence>
<protein>
    <submittedName>
        <fullName evidence="2">Uncharacterized protein</fullName>
    </submittedName>
</protein>
<proteinExistence type="predicted"/>
<feature type="compositionally biased region" description="Basic residues" evidence="1">
    <location>
        <begin position="148"/>
        <end position="157"/>
    </location>
</feature>
<reference evidence="2" key="1">
    <citation type="submission" date="2015-04" db="UniProtKB">
        <authorList>
            <consortium name="EnsemblPlants"/>
        </authorList>
    </citation>
    <scope>IDENTIFICATION</scope>
</reference>
<feature type="region of interest" description="Disordered" evidence="1">
    <location>
        <begin position="100"/>
        <end position="157"/>
    </location>
</feature>
<sequence length="157" mass="17336">MAMRSLLLTSFFREERAEAIRLQTAAATYHNLDSSNCKRTLTSHLGLGHDREFATNKRSLLIGPYRMATKMKRAISFPSPLTTSSDQLYHLFHPERKAVEGAAGEVKARREEADTEDDATGEVEAGLAKADAEDGASRGIEDEGEKKGHWHGHARGN</sequence>